<sequence length="224" mass="23579">MSFDTPDQSPTEQLRQMNNIVRTGRVEAVTTSPPRCRVRTGELLTDWLPWLALAAGGGNQARHWRTPAINEECLLLAPGGDLAQAMVLPGLFCEDMPQNASTENVERHNFNAADYWEHDRSASTLVFDIASSIQLKVDSSTLTITPGGTTLKTPQLTVDSPQSNFTGNVSIAGGISVGGGGSGGTSTITGNFRIVGGQLTHNGTNISSSHTHPDSHGGSTGGPQ</sequence>
<evidence type="ECO:0000313" key="4">
    <source>
        <dbReference type="Proteomes" id="UP000261948"/>
    </source>
</evidence>
<keyword evidence="4" id="KW-1185">Reference proteome</keyword>
<protein>
    <submittedName>
        <fullName evidence="3">Phage baseplate assembly protein V</fullName>
    </submittedName>
</protein>
<comment type="caution">
    <text evidence="3">The sequence shown here is derived from an EMBL/GenBank/DDBJ whole genome shotgun (WGS) entry which is preliminary data.</text>
</comment>
<dbReference type="AlphaFoldDB" id="A0A373FPN0"/>
<dbReference type="InterPro" id="IPR013046">
    <property type="entry name" value="GpV/Gp45"/>
</dbReference>
<dbReference type="EMBL" id="QURR01000004">
    <property type="protein sequence ID" value="RGE46124.1"/>
    <property type="molecule type" value="Genomic_DNA"/>
</dbReference>
<accession>A0A373FPN0</accession>
<feature type="region of interest" description="Disordered" evidence="1">
    <location>
        <begin position="199"/>
        <end position="224"/>
    </location>
</feature>
<feature type="compositionally biased region" description="Polar residues" evidence="1">
    <location>
        <begin position="199"/>
        <end position="210"/>
    </location>
</feature>
<dbReference type="InterPro" id="IPR006531">
    <property type="entry name" value="Gp5/Vgr_OB"/>
</dbReference>
<name>A0A373FPN0_COMTE</name>
<dbReference type="NCBIfam" id="TIGR01644">
    <property type="entry name" value="phage_P2_V"/>
    <property type="match status" value="1"/>
</dbReference>
<organism evidence="3 4">
    <name type="scientific">Comamonas testosteroni</name>
    <name type="common">Pseudomonas testosteroni</name>
    <dbReference type="NCBI Taxonomy" id="285"/>
    <lineage>
        <taxon>Bacteria</taxon>
        <taxon>Pseudomonadati</taxon>
        <taxon>Pseudomonadota</taxon>
        <taxon>Betaproteobacteria</taxon>
        <taxon>Burkholderiales</taxon>
        <taxon>Comamonadaceae</taxon>
        <taxon>Comamonas</taxon>
    </lineage>
</organism>
<dbReference type="Pfam" id="PF04717">
    <property type="entry name" value="Phage_base_V"/>
    <property type="match status" value="1"/>
</dbReference>
<dbReference type="Gene3D" id="2.40.50.230">
    <property type="entry name" value="Gp5 N-terminal domain"/>
    <property type="match status" value="1"/>
</dbReference>
<proteinExistence type="predicted"/>
<dbReference type="OrthoDB" id="4931325at2"/>
<gene>
    <name evidence="3" type="ORF">DZC30_04980</name>
</gene>
<evidence type="ECO:0000256" key="1">
    <source>
        <dbReference type="SAM" id="MobiDB-lite"/>
    </source>
</evidence>
<feature type="domain" description="Gp5/Type VI secretion system Vgr protein OB-fold" evidence="2">
    <location>
        <begin position="22"/>
        <end position="92"/>
    </location>
</feature>
<reference evidence="3 4" key="1">
    <citation type="submission" date="2018-08" db="EMBL/GenBank/DDBJ databases">
        <title>Comamonas testosteroni strain SWCO2.</title>
        <authorList>
            <person name="Jiang N."/>
            <person name="Zhang X.Z."/>
        </authorList>
    </citation>
    <scope>NUCLEOTIDE SEQUENCE [LARGE SCALE GENOMIC DNA]</scope>
    <source>
        <strain evidence="3 4">SWCO2</strain>
    </source>
</reference>
<dbReference type="Proteomes" id="UP000261948">
    <property type="component" value="Unassembled WGS sequence"/>
</dbReference>
<dbReference type="InterPro" id="IPR037026">
    <property type="entry name" value="Vgr_OB-fold_dom_sf"/>
</dbReference>
<evidence type="ECO:0000313" key="3">
    <source>
        <dbReference type="EMBL" id="RGE46124.1"/>
    </source>
</evidence>
<evidence type="ECO:0000259" key="2">
    <source>
        <dbReference type="Pfam" id="PF04717"/>
    </source>
</evidence>